<protein>
    <submittedName>
        <fullName evidence="2">Uncharacterized protein</fullName>
    </submittedName>
</protein>
<keyword evidence="3" id="KW-1185">Reference proteome</keyword>
<proteinExistence type="predicted"/>
<accession>A0A238XY66</accession>
<evidence type="ECO:0000313" key="3">
    <source>
        <dbReference type="Proteomes" id="UP000198415"/>
    </source>
</evidence>
<feature type="region of interest" description="Disordered" evidence="1">
    <location>
        <begin position="36"/>
        <end position="63"/>
    </location>
</feature>
<reference evidence="2 3" key="1">
    <citation type="submission" date="2017-06" db="EMBL/GenBank/DDBJ databases">
        <authorList>
            <person name="Kim H.J."/>
            <person name="Triplett B.A."/>
        </authorList>
    </citation>
    <scope>NUCLEOTIDE SEQUENCE [LARGE SCALE GENOMIC DNA]</scope>
    <source>
        <strain evidence="2 3">DSM 43151</strain>
    </source>
</reference>
<name>A0A238XY66_9ACTN</name>
<evidence type="ECO:0000256" key="1">
    <source>
        <dbReference type="SAM" id="MobiDB-lite"/>
    </source>
</evidence>
<sequence>MNSVSGNSASVASLATSVFGDARQAFKAMADAATNAHSDAERAGSGPVAGKNARRGTVLDRYL</sequence>
<dbReference type="AlphaFoldDB" id="A0A238XY66"/>
<organism evidence="2 3">
    <name type="scientific">Actinoplanes regularis</name>
    <dbReference type="NCBI Taxonomy" id="52697"/>
    <lineage>
        <taxon>Bacteria</taxon>
        <taxon>Bacillati</taxon>
        <taxon>Actinomycetota</taxon>
        <taxon>Actinomycetes</taxon>
        <taxon>Micromonosporales</taxon>
        <taxon>Micromonosporaceae</taxon>
        <taxon>Actinoplanes</taxon>
    </lineage>
</organism>
<dbReference type="Proteomes" id="UP000198415">
    <property type="component" value="Unassembled WGS sequence"/>
</dbReference>
<dbReference type="EMBL" id="FZNR01000004">
    <property type="protein sequence ID" value="SNR63518.1"/>
    <property type="molecule type" value="Genomic_DNA"/>
</dbReference>
<gene>
    <name evidence="2" type="ORF">SAMN06264365_10484</name>
</gene>
<evidence type="ECO:0000313" key="2">
    <source>
        <dbReference type="EMBL" id="SNR63518.1"/>
    </source>
</evidence>